<dbReference type="GO" id="GO:0016853">
    <property type="term" value="F:isomerase activity"/>
    <property type="evidence" value="ECO:0007669"/>
    <property type="project" value="UniProtKB-KW"/>
</dbReference>
<sequence>MLRASLSTVLARLPAVGSAAATTAARGYSGVVSETDTRGVTTVTLNKPAVHNAFDAELSGALRAEFNRLAQCEETRVVVLRGAGKSFSAGADLEYMKAMGANDEAANYKDALELADMMRSLRFLPKPTLALVHGATFGGGVGLVAACDVAFGTERASFCFSEVKLGLIPAVISPYCVAALGERAAGRYFISAEVFKGKKAHELGLLHEVYESDEAMNHAADAFIDHLLGNGSQAMAAAKQLLHTIRGQPIDTPLIEETSRAIAAQRVSPEAQARLAAFLKGK</sequence>
<dbReference type="InterPro" id="IPR014748">
    <property type="entry name" value="Enoyl-CoA_hydra_C"/>
</dbReference>
<dbReference type="AlphaFoldDB" id="A0A0L0D831"/>
<dbReference type="PANTHER" id="PTHR42964">
    <property type="entry name" value="ENOYL-COA HYDRATASE"/>
    <property type="match status" value="1"/>
</dbReference>
<dbReference type="EMBL" id="GL349450">
    <property type="protein sequence ID" value="KNC48226.1"/>
    <property type="molecule type" value="Genomic_DNA"/>
</dbReference>
<proteinExistence type="inferred from homology"/>
<reference evidence="3 4" key="1">
    <citation type="submission" date="2010-05" db="EMBL/GenBank/DDBJ databases">
        <title>The Genome Sequence of Thecamonas trahens ATCC 50062.</title>
        <authorList>
            <consortium name="The Broad Institute Genome Sequencing Platform"/>
            <person name="Russ C."/>
            <person name="Cuomo C."/>
            <person name="Shea T."/>
            <person name="Young S.K."/>
            <person name="Zeng Q."/>
            <person name="Koehrsen M."/>
            <person name="Haas B."/>
            <person name="Borodovsky M."/>
            <person name="Guigo R."/>
            <person name="Alvarado L."/>
            <person name="Berlin A."/>
            <person name="Bochicchio J."/>
            <person name="Borenstein D."/>
            <person name="Chapman S."/>
            <person name="Chen Z."/>
            <person name="Freedman E."/>
            <person name="Gellesch M."/>
            <person name="Goldberg J."/>
            <person name="Griggs A."/>
            <person name="Gujja S."/>
            <person name="Heilman E."/>
            <person name="Heiman D."/>
            <person name="Hepburn T."/>
            <person name="Howarth C."/>
            <person name="Jen D."/>
            <person name="Larson L."/>
            <person name="Mehta T."/>
            <person name="Park D."/>
            <person name="Pearson M."/>
            <person name="Roberts A."/>
            <person name="Saif S."/>
            <person name="Shenoy N."/>
            <person name="Sisk P."/>
            <person name="Stolte C."/>
            <person name="Sykes S."/>
            <person name="Thomson T."/>
            <person name="Walk T."/>
            <person name="White J."/>
            <person name="Yandava C."/>
            <person name="Burger G."/>
            <person name="Gray M.W."/>
            <person name="Holland P.W.H."/>
            <person name="King N."/>
            <person name="Lang F.B.F."/>
            <person name="Roger A.J."/>
            <person name="Ruiz-Trillo I."/>
            <person name="Lander E."/>
            <person name="Nusbaum C."/>
        </authorList>
    </citation>
    <scope>NUCLEOTIDE SEQUENCE [LARGE SCALE GENOMIC DNA]</scope>
    <source>
        <strain evidence="3 4">ATCC 50062</strain>
    </source>
</reference>
<organism evidence="3 4">
    <name type="scientific">Thecamonas trahens ATCC 50062</name>
    <dbReference type="NCBI Taxonomy" id="461836"/>
    <lineage>
        <taxon>Eukaryota</taxon>
        <taxon>Apusozoa</taxon>
        <taxon>Apusomonadida</taxon>
        <taxon>Apusomonadidae</taxon>
        <taxon>Thecamonas</taxon>
    </lineage>
</organism>
<dbReference type="InterPro" id="IPR051683">
    <property type="entry name" value="Enoyl-CoA_Hydratase/Isomerase"/>
</dbReference>
<dbReference type="OrthoDB" id="448450at2759"/>
<dbReference type="Gene3D" id="1.10.12.10">
    <property type="entry name" value="Lyase 2-enoyl-coa Hydratase, Chain A, domain 2"/>
    <property type="match status" value="1"/>
</dbReference>
<evidence type="ECO:0000256" key="1">
    <source>
        <dbReference type="ARBA" id="ARBA00005254"/>
    </source>
</evidence>
<keyword evidence="3" id="KW-0413">Isomerase</keyword>
<dbReference type="PANTHER" id="PTHR42964:SF1">
    <property type="entry name" value="POLYKETIDE BIOSYNTHESIS ENOYL-COA HYDRATASE PKSH-RELATED"/>
    <property type="match status" value="1"/>
</dbReference>
<dbReference type="SUPFAM" id="SSF52096">
    <property type="entry name" value="ClpP/crotonase"/>
    <property type="match status" value="1"/>
</dbReference>
<keyword evidence="2" id="KW-0732">Signal</keyword>
<name>A0A0L0D831_THETB</name>
<feature type="chain" id="PRO_5005537196" evidence="2">
    <location>
        <begin position="20"/>
        <end position="282"/>
    </location>
</feature>
<comment type="similarity">
    <text evidence="1">Belongs to the enoyl-CoA hydratase/isomerase family.</text>
</comment>
<dbReference type="InterPro" id="IPR029045">
    <property type="entry name" value="ClpP/crotonase-like_dom_sf"/>
</dbReference>
<dbReference type="GO" id="GO:0008300">
    <property type="term" value="P:isoprenoid catabolic process"/>
    <property type="evidence" value="ECO:0007669"/>
    <property type="project" value="TreeGrafter"/>
</dbReference>
<gene>
    <name evidence="3" type="ORF">AMSG_04456</name>
</gene>
<accession>A0A0L0D831</accession>
<dbReference type="Proteomes" id="UP000054408">
    <property type="component" value="Unassembled WGS sequence"/>
</dbReference>
<evidence type="ECO:0000313" key="4">
    <source>
        <dbReference type="Proteomes" id="UP000054408"/>
    </source>
</evidence>
<dbReference type="RefSeq" id="XP_013758795.1">
    <property type="nucleotide sequence ID" value="XM_013903341.1"/>
</dbReference>
<dbReference type="OMA" id="NAMRKCP"/>
<dbReference type="STRING" id="461836.A0A0L0D831"/>
<dbReference type="eggNOG" id="KOG1679">
    <property type="taxonomic scope" value="Eukaryota"/>
</dbReference>
<feature type="signal peptide" evidence="2">
    <location>
        <begin position="1"/>
        <end position="19"/>
    </location>
</feature>
<evidence type="ECO:0000256" key="2">
    <source>
        <dbReference type="SAM" id="SignalP"/>
    </source>
</evidence>
<dbReference type="GeneID" id="25563998"/>
<keyword evidence="4" id="KW-1185">Reference proteome</keyword>
<dbReference type="Pfam" id="PF00378">
    <property type="entry name" value="ECH_1"/>
    <property type="match status" value="1"/>
</dbReference>
<dbReference type="InterPro" id="IPR001753">
    <property type="entry name" value="Enoyl-CoA_hydra/iso"/>
</dbReference>
<evidence type="ECO:0000313" key="3">
    <source>
        <dbReference type="EMBL" id="KNC48226.1"/>
    </source>
</evidence>
<protein>
    <submittedName>
        <fullName evidence="3">Enoyl-CoA hydratase/isomerase</fullName>
    </submittedName>
</protein>
<dbReference type="Gene3D" id="3.90.226.10">
    <property type="entry name" value="2-enoyl-CoA Hydratase, Chain A, domain 1"/>
    <property type="match status" value="1"/>
</dbReference>
<dbReference type="CDD" id="cd06558">
    <property type="entry name" value="crotonase-like"/>
    <property type="match status" value="1"/>
</dbReference>